<sequence>MSNLSSQCGGGGWTLVMKLDPEKDTFRYKSLFWKNNATLNVNAGLDGLTKNETKLASYHNTPFTEICLGMTDVINNTNWILLNHTASSLYSVIADGNYAATNAGRAKWMSLMDGSSLQPNCNKEGFNIKHQKLDMRIGFAANNEDNCASCDSFIGFGINRHNKWKIYSGTIKSLANITLKAFGYILVR</sequence>
<protein>
    <submittedName>
        <fullName evidence="1">Uncharacterized protein</fullName>
    </submittedName>
</protein>
<proteinExistence type="predicted"/>
<dbReference type="EMBL" id="CACRXK020004978">
    <property type="protein sequence ID" value="CAB4004703.1"/>
    <property type="molecule type" value="Genomic_DNA"/>
</dbReference>
<keyword evidence="2" id="KW-1185">Reference proteome</keyword>
<evidence type="ECO:0000313" key="2">
    <source>
        <dbReference type="Proteomes" id="UP001152795"/>
    </source>
</evidence>
<dbReference type="OrthoDB" id="5946752at2759"/>
<evidence type="ECO:0000313" key="1">
    <source>
        <dbReference type="EMBL" id="CAB4004703.1"/>
    </source>
</evidence>
<gene>
    <name evidence="1" type="ORF">PACLA_8A084419</name>
</gene>
<name>A0A6S7HMB7_PARCT</name>
<accession>A0A6S7HMB7</accession>
<comment type="caution">
    <text evidence="1">The sequence shown here is derived from an EMBL/GenBank/DDBJ whole genome shotgun (WGS) entry which is preliminary data.</text>
</comment>
<organism evidence="1 2">
    <name type="scientific">Paramuricea clavata</name>
    <name type="common">Red gorgonian</name>
    <name type="synonym">Violescent sea-whip</name>
    <dbReference type="NCBI Taxonomy" id="317549"/>
    <lineage>
        <taxon>Eukaryota</taxon>
        <taxon>Metazoa</taxon>
        <taxon>Cnidaria</taxon>
        <taxon>Anthozoa</taxon>
        <taxon>Octocorallia</taxon>
        <taxon>Malacalcyonacea</taxon>
        <taxon>Plexauridae</taxon>
        <taxon>Paramuricea</taxon>
    </lineage>
</organism>
<dbReference type="AlphaFoldDB" id="A0A6S7HMB7"/>
<dbReference type="Proteomes" id="UP001152795">
    <property type="component" value="Unassembled WGS sequence"/>
</dbReference>
<reference evidence="1" key="1">
    <citation type="submission" date="2020-04" db="EMBL/GenBank/DDBJ databases">
        <authorList>
            <person name="Alioto T."/>
            <person name="Alioto T."/>
            <person name="Gomez Garrido J."/>
        </authorList>
    </citation>
    <scope>NUCLEOTIDE SEQUENCE</scope>
    <source>
        <strain evidence="1">A484AB</strain>
    </source>
</reference>